<evidence type="ECO:0000256" key="1">
    <source>
        <dbReference type="ARBA" id="ARBA00001933"/>
    </source>
</evidence>
<dbReference type="InterPro" id="IPR011166">
    <property type="entry name" value="Beta-eliminating_lyase"/>
</dbReference>
<dbReference type="Gene3D" id="3.40.640.10">
    <property type="entry name" value="Type I PLP-dependent aspartate aminotransferase-like (Major domain)"/>
    <property type="match status" value="1"/>
</dbReference>
<sequence length="482" mass="53386">MTRVSMFSGEQIPLEMHKVRVVQKLSLLPIEERAKAMAAAGNNTFLLRNQDVFLDMLTDSGVNAMSDQQTASMMVADDSYAGSATFYRLESKIHELFGTKFFLPAHQGRACESILAEAFVKPGDVIPMNFHFTTSKAHVTRVGGRVEELVIDEGLNPESDFLFKGNIDLDKLAECISRVGAEHIPFIRLEAGTNLIGGQPFSLENLKATAAMAHAAGIPIVLDASLLQDNLFFIKTREAACKDMSIRAITREMCAQADIIYFSARKLGFARGGGIAMFNQTYYERMKDFIPLFEGFLTYGGMSVREMEAMTVGLEETMDEDVISQGPQFIEFMAKELKKRGVPVVTPAGGLGCHINARKFLDHVDAHAYPAAALASAVYIAGGVRGMERGTLSEQREPDGTEPIASMELLRLALPRRVFTMSQVLYAVDRISWLFDNRKLVGGLNFVEEPATLRFFFGRLEPIGDWQERLVAKFRADFGDSL</sequence>
<evidence type="ECO:0000256" key="3">
    <source>
        <dbReference type="ARBA" id="ARBA00022898"/>
    </source>
</evidence>
<proteinExistence type="inferred from homology"/>
<dbReference type="PANTHER" id="PTHR32325">
    <property type="entry name" value="BETA-ELIMINATING LYASE-LIKE PROTEIN-RELATED"/>
    <property type="match status" value="1"/>
</dbReference>
<evidence type="ECO:0000256" key="2">
    <source>
        <dbReference type="ARBA" id="ARBA00009721"/>
    </source>
</evidence>
<dbReference type="EMBL" id="VSSQ01007562">
    <property type="protein sequence ID" value="MPM36299.1"/>
    <property type="molecule type" value="Genomic_DNA"/>
</dbReference>
<keyword evidence="4 6" id="KW-0456">Lyase</keyword>
<protein>
    <submittedName>
        <fullName evidence="6">Tyrosine phenol-lyase</fullName>
        <ecNumber evidence="6">4.1.99.2</ecNumber>
    </submittedName>
</protein>
<dbReference type="InterPro" id="IPR001597">
    <property type="entry name" value="ArAA_b-elim_lyase/Thr_aldolase"/>
</dbReference>
<dbReference type="EC" id="4.1.99.2" evidence="6"/>
<dbReference type="Gene3D" id="3.90.1150.10">
    <property type="entry name" value="Aspartate Aminotransferase, domain 1"/>
    <property type="match status" value="1"/>
</dbReference>
<reference evidence="6" key="1">
    <citation type="submission" date="2019-08" db="EMBL/GenBank/DDBJ databases">
        <authorList>
            <person name="Kucharzyk K."/>
            <person name="Murdoch R.W."/>
            <person name="Higgins S."/>
            <person name="Loffler F."/>
        </authorList>
    </citation>
    <scope>NUCLEOTIDE SEQUENCE</scope>
</reference>
<dbReference type="SUPFAM" id="SSF53383">
    <property type="entry name" value="PLP-dependent transferases"/>
    <property type="match status" value="1"/>
</dbReference>
<gene>
    <name evidence="6" type="primary">tpl_11</name>
    <name evidence="6" type="ORF">SDC9_82894</name>
</gene>
<comment type="similarity">
    <text evidence="2">Belongs to the beta-eliminating lyase family.</text>
</comment>
<organism evidence="6">
    <name type="scientific">bioreactor metagenome</name>
    <dbReference type="NCBI Taxonomy" id="1076179"/>
    <lineage>
        <taxon>unclassified sequences</taxon>
        <taxon>metagenomes</taxon>
        <taxon>ecological metagenomes</taxon>
    </lineage>
</organism>
<dbReference type="GO" id="GO:0050371">
    <property type="term" value="F:tyrosine phenol-lyase activity"/>
    <property type="evidence" value="ECO:0007669"/>
    <property type="project" value="UniProtKB-EC"/>
</dbReference>
<dbReference type="InterPro" id="IPR015424">
    <property type="entry name" value="PyrdxlP-dep_Trfase"/>
</dbReference>
<evidence type="ECO:0000259" key="5">
    <source>
        <dbReference type="Pfam" id="PF01212"/>
    </source>
</evidence>
<dbReference type="GO" id="GO:0009072">
    <property type="term" value="P:aromatic amino acid metabolic process"/>
    <property type="evidence" value="ECO:0007669"/>
    <property type="project" value="InterPro"/>
</dbReference>
<dbReference type="Pfam" id="PF01212">
    <property type="entry name" value="Beta_elim_lyase"/>
    <property type="match status" value="1"/>
</dbReference>
<feature type="domain" description="Aromatic amino acid beta-eliminating lyase/threonine aldolase" evidence="5">
    <location>
        <begin position="55"/>
        <end position="426"/>
    </location>
</feature>
<comment type="caution">
    <text evidence="6">The sequence shown here is derived from an EMBL/GenBank/DDBJ whole genome shotgun (WGS) entry which is preliminary data.</text>
</comment>
<dbReference type="PANTHER" id="PTHR32325:SF4">
    <property type="entry name" value="TRYPTOPHANASE"/>
    <property type="match status" value="1"/>
</dbReference>
<dbReference type="AlphaFoldDB" id="A0A644Z6Q6"/>
<dbReference type="PIRSF" id="PIRSF001386">
    <property type="entry name" value="Trpase"/>
    <property type="match status" value="1"/>
</dbReference>
<name>A0A644Z6Q6_9ZZZZ</name>
<evidence type="ECO:0000313" key="6">
    <source>
        <dbReference type="EMBL" id="MPM36299.1"/>
    </source>
</evidence>
<accession>A0A644Z6Q6</accession>
<comment type="cofactor">
    <cofactor evidence="1">
        <name>pyridoxal 5'-phosphate</name>
        <dbReference type="ChEBI" id="CHEBI:597326"/>
    </cofactor>
</comment>
<dbReference type="InterPro" id="IPR015421">
    <property type="entry name" value="PyrdxlP-dep_Trfase_major"/>
</dbReference>
<dbReference type="InterPro" id="IPR015422">
    <property type="entry name" value="PyrdxlP-dep_Trfase_small"/>
</dbReference>
<keyword evidence="3" id="KW-0663">Pyridoxal phosphate</keyword>
<evidence type="ECO:0000256" key="4">
    <source>
        <dbReference type="ARBA" id="ARBA00023239"/>
    </source>
</evidence>
<dbReference type="NCBIfam" id="NF009709">
    <property type="entry name" value="PRK13238.1"/>
    <property type="match status" value="1"/>
</dbReference>